<comment type="similarity">
    <text evidence="2">Belongs to the bacterial solute-binding protein 2 family.</text>
</comment>
<dbReference type="InterPro" id="IPR028082">
    <property type="entry name" value="Peripla_BP_I"/>
</dbReference>
<keyword evidence="3 4" id="KW-0732">Signal</keyword>
<sequence>MKRKVISALLCVALVGTMLVGCGSKKADESSNGGDAAGEAATGGEKIEIVSKGFQHQYWQAVKKGADQKAEELGVTINFVGPNSESDIADQVQMFQSAINQKPAALGLAALDTDALLDAISQAQSANIPIIGFDSGVPGAPDGAILANASTDNYAAGEMAAEEGYKAALGDRIKNADGPVRVGVMAQDATAESIINRGLGFIDKLGELVEADGKTISITGNEKYVGDSGIEDKKSEEGDVIVEVVVPSQVTNELSAVDCQTLLNKKDIICIYGSNQHSGEAMITGNANLDKFGEGDDKVIGIAFDSGENIKKAVKDKVFIGAITQAPVSMGETLVDLCVKAARGESVSDVDTGCQWYTSDNMDSEEISQNLYD</sequence>
<evidence type="ECO:0000313" key="6">
    <source>
        <dbReference type="EMBL" id="MCP1101898.1"/>
    </source>
</evidence>
<evidence type="ECO:0000256" key="3">
    <source>
        <dbReference type="ARBA" id="ARBA00022729"/>
    </source>
</evidence>
<name>A0ABT1E7Y6_9FIRM</name>
<accession>A0ABT1E7Y6</accession>
<organism evidence="6 7">
    <name type="scientific">Aequitasia blattaphilus</name>
    <dbReference type="NCBI Taxonomy" id="2949332"/>
    <lineage>
        <taxon>Bacteria</taxon>
        <taxon>Bacillati</taxon>
        <taxon>Bacillota</taxon>
        <taxon>Clostridia</taxon>
        <taxon>Lachnospirales</taxon>
        <taxon>Lachnospiraceae</taxon>
        <taxon>Aequitasia</taxon>
    </lineage>
</organism>
<dbReference type="EMBL" id="JAMZFW010000006">
    <property type="protein sequence ID" value="MCP1101898.1"/>
    <property type="molecule type" value="Genomic_DNA"/>
</dbReference>
<gene>
    <name evidence="6" type="ORF">NK125_05640</name>
</gene>
<feature type="domain" description="Periplasmic binding protein" evidence="5">
    <location>
        <begin position="48"/>
        <end position="345"/>
    </location>
</feature>
<proteinExistence type="inferred from homology"/>
<dbReference type="SUPFAM" id="SSF53822">
    <property type="entry name" value="Periplasmic binding protein-like I"/>
    <property type="match status" value="1"/>
</dbReference>
<dbReference type="Gene3D" id="3.40.50.2300">
    <property type="match status" value="2"/>
</dbReference>
<reference evidence="6 7" key="1">
    <citation type="journal article" date="2022" name="Genome Biol. Evol.">
        <title>Host diet, physiology and behaviors set the stage for Lachnospiraceae cladogenesis.</title>
        <authorList>
            <person name="Vera-Ponce De Leon A."/>
            <person name="Schneider M."/>
            <person name="Jahnes B.C."/>
            <person name="Sadowski V."/>
            <person name="Camuy-Velez L.A."/>
            <person name="Duan J."/>
            <person name="Sabree Z.L."/>
        </authorList>
    </citation>
    <scope>NUCLEOTIDE SEQUENCE [LARGE SCALE GENOMIC DNA]</scope>
    <source>
        <strain evidence="6 7">PAL113</strain>
    </source>
</reference>
<evidence type="ECO:0000256" key="4">
    <source>
        <dbReference type="SAM" id="SignalP"/>
    </source>
</evidence>
<dbReference type="InterPro" id="IPR025997">
    <property type="entry name" value="SBP_2_dom"/>
</dbReference>
<evidence type="ECO:0000313" key="7">
    <source>
        <dbReference type="Proteomes" id="UP001523566"/>
    </source>
</evidence>
<dbReference type="Pfam" id="PF13407">
    <property type="entry name" value="Peripla_BP_4"/>
    <property type="match status" value="1"/>
</dbReference>
<keyword evidence="7" id="KW-1185">Reference proteome</keyword>
<dbReference type="PANTHER" id="PTHR46847">
    <property type="entry name" value="D-ALLOSE-BINDING PERIPLASMIC PROTEIN-RELATED"/>
    <property type="match status" value="1"/>
</dbReference>
<dbReference type="PANTHER" id="PTHR46847:SF1">
    <property type="entry name" value="D-ALLOSE-BINDING PERIPLASMIC PROTEIN-RELATED"/>
    <property type="match status" value="1"/>
</dbReference>
<dbReference type="PROSITE" id="PS51257">
    <property type="entry name" value="PROKAR_LIPOPROTEIN"/>
    <property type="match status" value="1"/>
</dbReference>
<comment type="subcellular location">
    <subcellularLocation>
        <location evidence="1">Cell envelope</location>
    </subcellularLocation>
</comment>
<dbReference type="RefSeq" id="WP_262065687.1">
    <property type="nucleotide sequence ID" value="NZ_JBNJSB010000003.1"/>
</dbReference>
<evidence type="ECO:0000256" key="2">
    <source>
        <dbReference type="ARBA" id="ARBA00007639"/>
    </source>
</evidence>
<evidence type="ECO:0000256" key="1">
    <source>
        <dbReference type="ARBA" id="ARBA00004196"/>
    </source>
</evidence>
<evidence type="ECO:0000259" key="5">
    <source>
        <dbReference type="Pfam" id="PF13407"/>
    </source>
</evidence>
<feature type="chain" id="PRO_5046706292" evidence="4">
    <location>
        <begin position="28"/>
        <end position="373"/>
    </location>
</feature>
<dbReference type="Proteomes" id="UP001523566">
    <property type="component" value="Unassembled WGS sequence"/>
</dbReference>
<feature type="signal peptide" evidence="4">
    <location>
        <begin position="1"/>
        <end position="27"/>
    </location>
</feature>
<comment type="caution">
    <text evidence="6">The sequence shown here is derived from an EMBL/GenBank/DDBJ whole genome shotgun (WGS) entry which is preliminary data.</text>
</comment>
<protein>
    <submittedName>
        <fullName evidence="6">Substrate-binding domain-containing protein</fullName>
    </submittedName>
</protein>